<feature type="region of interest" description="Disordered" evidence="1">
    <location>
        <begin position="240"/>
        <end position="259"/>
    </location>
</feature>
<keyword evidence="2" id="KW-0812">Transmembrane</keyword>
<protein>
    <submittedName>
        <fullName evidence="3">Uncharacterized protein</fullName>
    </submittedName>
</protein>
<keyword evidence="2" id="KW-1133">Transmembrane helix</keyword>
<proteinExistence type="predicted"/>
<sequence length="259" mass="29165">MRLSSACVCGVLVIFSIILIYITWTGSHWSTLRLSDEATVEFNDDACILWVLSIPADSLSQTKMENVKFYHQTINASQKMHKFVAVTNENIDICREKFGDSASLLHVITDDVYSLAASHVKEKELVWMKSLLLLPHLTSIANQTSCSHLGLLPRNSCTYNNLTQIRCSALADIFRVMCAAKPCGSAVGFNVDKVQYLVSMLVDMVHIANLDERFERLWHMFVHCNAVPELRIQCNRLSEKDNPQQGRYSPRGHDNSAAT</sequence>
<dbReference type="EMBL" id="MN739304">
    <property type="protein sequence ID" value="QHS97792.1"/>
    <property type="molecule type" value="Genomic_DNA"/>
</dbReference>
<feature type="transmembrane region" description="Helical" evidence="2">
    <location>
        <begin position="7"/>
        <end position="24"/>
    </location>
</feature>
<dbReference type="AlphaFoldDB" id="A0A6C0C0C5"/>
<reference evidence="3" key="1">
    <citation type="journal article" date="2020" name="Nature">
        <title>Giant virus diversity and host interactions through global metagenomics.</title>
        <authorList>
            <person name="Schulz F."/>
            <person name="Roux S."/>
            <person name="Paez-Espino D."/>
            <person name="Jungbluth S."/>
            <person name="Walsh D.A."/>
            <person name="Denef V.J."/>
            <person name="McMahon K.D."/>
            <person name="Konstantinidis K.T."/>
            <person name="Eloe-Fadrosh E.A."/>
            <person name="Kyrpides N.C."/>
            <person name="Woyke T."/>
        </authorList>
    </citation>
    <scope>NUCLEOTIDE SEQUENCE</scope>
    <source>
        <strain evidence="3">GVMAG-M-3300020182-33</strain>
    </source>
</reference>
<evidence type="ECO:0000256" key="1">
    <source>
        <dbReference type="SAM" id="MobiDB-lite"/>
    </source>
</evidence>
<evidence type="ECO:0000313" key="3">
    <source>
        <dbReference type="EMBL" id="QHS97792.1"/>
    </source>
</evidence>
<name>A0A6C0C0C5_9ZZZZ</name>
<organism evidence="3">
    <name type="scientific">viral metagenome</name>
    <dbReference type="NCBI Taxonomy" id="1070528"/>
    <lineage>
        <taxon>unclassified sequences</taxon>
        <taxon>metagenomes</taxon>
        <taxon>organismal metagenomes</taxon>
    </lineage>
</organism>
<keyword evidence="2" id="KW-0472">Membrane</keyword>
<accession>A0A6C0C0C5</accession>
<evidence type="ECO:0000256" key="2">
    <source>
        <dbReference type="SAM" id="Phobius"/>
    </source>
</evidence>